<evidence type="ECO:0000313" key="1">
    <source>
        <dbReference type="EMBL" id="OMJ92625.1"/>
    </source>
</evidence>
<evidence type="ECO:0000313" key="2">
    <source>
        <dbReference type="Proteomes" id="UP000187209"/>
    </source>
</evidence>
<keyword evidence="2" id="KW-1185">Reference proteome</keyword>
<reference evidence="1 2" key="1">
    <citation type="submission" date="2016-11" db="EMBL/GenBank/DDBJ databases">
        <title>The macronuclear genome of Stentor coeruleus: a giant cell with tiny introns.</title>
        <authorList>
            <person name="Slabodnick M."/>
            <person name="Ruby J.G."/>
            <person name="Reiff S.B."/>
            <person name="Swart E.C."/>
            <person name="Gosai S."/>
            <person name="Prabakaran S."/>
            <person name="Witkowska E."/>
            <person name="Larue G.E."/>
            <person name="Fisher S."/>
            <person name="Freeman R.M."/>
            <person name="Gunawardena J."/>
            <person name="Chu W."/>
            <person name="Stover N.A."/>
            <person name="Gregory B.D."/>
            <person name="Nowacki M."/>
            <person name="Derisi J."/>
            <person name="Roy S.W."/>
            <person name="Marshall W.F."/>
            <person name="Sood P."/>
        </authorList>
    </citation>
    <scope>NUCLEOTIDE SEQUENCE [LARGE SCALE GENOMIC DNA]</scope>
    <source>
        <strain evidence="1">WM001</strain>
    </source>
</reference>
<name>A0A1R2CUG8_9CILI</name>
<gene>
    <name evidence="1" type="ORF">SteCoe_4635</name>
</gene>
<protein>
    <recommendedName>
        <fullName evidence="3">B box-type domain-containing protein</fullName>
    </recommendedName>
</protein>
<proteinExistence type="predicted"/>
<dbReference type="Gene3D" id="2.120.10.80">
    <property type="entry name" value="Kelch-type beta propeller"/>
    <property type="match status" value="1"/>
</dbReference>
<dbReference type="InterPro" id="IPR015915">
    <property type="entry name" value="Kelch-typ_b-propeller"/>
</dbReference>
<dbReference type="Proteomes" id="UP000187209">
    <property type="component" value="Unassembled WGS sequence"/>
</dbReference>
<sequence length="435" mass="50351">MDFKCFAENCSNKLKFYCSCKENLIFSCLAHIGQHADEDDESKHVLKAIYKTTDHDRKQYLIGKCEKISEILIKTQSLINQNIISMIESLTALKDATEKYYQNQRNEIQNIIEDLSQNNREVVVPGYKASDYCLEEIAYYNDNLSLKTNNLDKKLKADLTRFQELYKVSKFFSINWLDYKSNANLDQNLYFFRKGTKTFVEFDITTNSLSQFEANIQENQGGLPAVCQIPEGKIFYYGGIDPNLNFGYIIDLRTHIFEPIPQLRALSYTHATYYNEEVYIFTGHPGTVKCDKFNLAERTWLSLSNFPEGSVYSVSVLPCIDYFILSCSSGKKLYTYNFISNNYQLLTSSVENSTCNLLFRDGDKYYYLSKESYFTSHEGNLKIWTKSAKNLSQSILSITSKPVTRNRNVYFVSGKHHTVFKFDLDTESLSKVLTY</sequence>
<dbReference type="SUPFAM" id="SSF50965">
    <property type="entry name" value="Galactose oxidase, central domain"/>
    <property type="match status" value="2"/>
</dbReference>
<comment type="caution">
    <text evidence="1">The sequence shown here is derived from an EMBL/GenBank/DDBJ whole genome shotgun (WGS) entry which is preliminary data.</text>
</comment>
<dbReference type="InterPro" id="IPR011043">
    <property type="entry name" value="Gal_Oxase/kelch_b-propeller"/>
</dbReference>
<organism evidence="1 2">
    <name type="scientific">Stentor coeruleus</name>
    <dbReference type="NCBI Taxonomy" id="5963"/>
    <lineage>
        <taxon>Eukaryota</taxon>
        <taxon>Sar</taxon>
        <taxon>Alveolata</taxon>
        <taxon>Ciliophora</taxon>
        <taxon>Postciliodesmatophora</taxon>
        <taxon>Heterotrichea</taxon>
        <taxon>Heterotrichida</taxon>
        <taxon>Stentoridae</taxon>
        <taxon>Stentor</taxon>
    </lineage>
</organism>
<dbReference type="EMBL" id="MPUH01000058">
    <property type="protein sequence ID" value="OMJ92625.1"/>
    <property type="molecule type" value="Genomic_DNA"/>
</dbReference>
<dbReference type="AlphaFoldDB" id="A0A1R2CUG8"/>
<evidence type="ECO:0008006" key="3">
    <source>
        <dbReference type="Google" id="ProtNLM"/>
    </source>
</evidence>
<accession>A0A1R2CUG8</accession>